<dbReference type="OMA" id="YAIRRWL"/>
<dbReference type="RefSeq" id="WP_003923555.1">
    <property type="nucleotide sequence ID" value="NZ_BCTB01000036.1"/>
</dbReference>
<reference evidence="2" key="2">
    <citation type="submission" date="2016-02" db="EMBL/GenBank/DDBJ databases">
        <title>Draft genome sequence of five rapidly growing Mycobacterium species.</title>
        <authorList>
            <person name="Katahira K."/>
            <person name="Gotou Y."/>
            <person name="Iida K."/>
            <person name="Ogura Y."/>
            <person name="Hayashi T."/>
        </authorList>
    </citation>
    <scope>NUCLEOTIDE SEQUENCE [LARGE SCALE GENOMIC DNA]</scope>
    <source>
        <strain evidence="2">JCM6362</strain>
    </source>
</reference>
<accession>A0A100XGZ7</accession>
<keyword evidence="1" id="KW-0575">Peroxidase</keyword>
<proteinExistence type="predicted"/>
<evidence type="ECO:0000313" key="1">
    <source>
        <dbReference type="EMBL" id="GAT16198.1"/>
    </source>
</evidence>
<keyword evidence="1" id="KW-0560">Oxidoreductase</keyword>
<dbReference type="AlphaFoldDB" id="A0A100XGZ7"/>
<dbReference type="Proteomes" id="UP000069654">
    <property type="component" value="Unassembled WGS sequence"/>
</dbReference>
<evidence type="ECO:0000313" key="2">
    <source>
        <dbReference type="Proteomes" id="UP000069654"/>
    </source>
</evidence>
<name>A0A100XGZ7_MYCTH</name>
<organism evidence="1 2">
    <name type="scientific">Mycolicibacterium thermoresistibile</name>
    <name type="common">Mycobacterium thermoresistibile</name>
    <dbReference type="NCBI Taxonomy" id="1797"/>
    <lineage>
        <taxon>Bacteria</taxon>
        <taxon>Bacillati</taxon>
        <taxon>Actinomycetota</taxon>
        <taxon>Actinomycetes</taxon>
        <taxon>Mycobacteriales</taxon>
        <taxon>Mycobacteriaceae</taxon>
        <taxon>Mycolicibacterium</taxon>
    </lineage>
</organism>
<dbReference type="GO" id="GO:0004601">
    <property type="term" value="F:peroxidase activity"/>
    <property type="evidence" value="ECO:0007669"/>
    <property type="project" value="UniProtKB-KW"/>
</dbReference>
<dbReference type="STRING" id="1797.RMCT_3167"/>
<dbReference type="OrthoDB" id="2962349at2"/>
<comment type="caution">
    <text evidence="1">The sequence shown here is derived from an EMBL/GenBank/DDBJ whole genome shotgun (WGS) entry which is preliminary data.</text>
</comment>
<reference evidence="1 2" key="1">
    <citation type="journal article" date="2016" name="Genome Announc.">
        <title>Draft Genome Sequences of Five Rapidly Growing Mycobacterium Species, M. thermoresistibile, M. fortuitum subsp. acetamidolyticum, M. canariasense, M. brisbanense, and M. novocastrense.</title>
        <authorList>
            <person name="Katahira K."/>
            <person name="Ogura Y."/>
            <person name="Gotoh Y."/>
            <person name="Hayashi T."/>
        </authorList>
    </citation>
    <scope>NUCLEOTIDE SEQUENCE [LARGE SCALE GENOMIC DNA]</scope>
    <source>
        <strain evidence="1 2">JCM6362</strain>
    </source>
</reference>
<protein>
    <submittedName>
        <fullName evidence="1">Heme peroxidase superfamily protein</fullName>
    </submittedName>
</protein>
<gene>
    <name evidence="1" type="ORF">RMCT_3167</name>
</gene>
<dbReference type="EMBL" id="BCTB01000036">
    <property type="protein sequence ID" value="GAT16198.1"/>
    <property type="molecule type" value="Genomic_DNA"/>
</dbReference>
<sequence>MGEADHAGVAALTDACIRELGDPDRWFTPTGYPQSLALCIIDAIYSTGARYSTVENIVRRYREYRAAQDGGADTDGTDELSATIRELGGPRPWATRIGNLRPTSTSPGAPLKAEAVARCAESLTALGIRSTADLRAAAQSAESFDSAKQAWCVIPGQRSGVTWNYALILAQVPAVKADRMVVNFVARALDRPPAKVAPAHAAALVRAVSDNQRWNTIRLDHAIWRRESGRPYQSSEGGEDVREHHVQ</sequence>